<accession>A0A7K1LCX4</accession>
<dbReference type="SMART" id="SM00327">
    <property type="entry name" value="VWA"/>
    <property type="match status" value="1"/>
</dbReference>
<feature type="transmembrane region" description="Helical" evidence="1">
    <location>
        <begin position="33"/>
        <end position="49"/>
    </location>
</feature>
<reference evidence="3 4" key="1">
    <citation type="submission" date="2019-11" db="EMBL/GenBank/DDBJ databases">
        <authorList>
            <person name="Cao P."/>
        </authorList>
    </citation>
    <scope>NUCLEOTIDE SEQUENCE [LARGE SCALE GENOMIC DNA]</scope>
    <source>
        <strain evidence="3 4">NEAU-AAG5</strain>
    </source>
</reference>
<dbReference type="Proteomes" id="UP000432015">
    <property type="component" value="Unassembled WGS sequence"/>
</dbReference>
<dbReference type="InterPro" id="IPR002035">
    <property type="entry name" value="VWF_A"/>
</dbReference>
<dbReference type="Gene3D" id="3.40.50.410">
    <property type="entry name" value="von Willebrand factor, type A domain"/>
    <property type="match status" value="1"/>
</dbReference>
<name>A0A7K1LCX4_9ACTN</name>
<feature type="domain" description="VWFA" evidence="2">
    <location>
        <begin position="405"/>
        <end position="563"/>
    </location>
</feature>
<proteinExistence type="predicted"/>
<comment type="caution">
    <text evidence="3">The sequence shown here is derived from an EMBL/GenBank/DDBJ whole genome shotgun (WGS) entry which is preliminary data.</text>
</comment>
<organism evidence="3 4">
    <name type="scientific">Actinomadura litoris</name>
    <dbReference type="NCBI Taxonomy" id="2678616"/>
    <lineage>
        <taxon>Bacteria</taxon>
        <taxon>Bacillati</taxon>
        <taxon>Actinomycetota</taxon>
        <taxon>Actinomycetes</taxon>
        <taxon>Streptosporangiales</taxon>
        <taxon>Thermomonosporaceae</taxon>
        <taxon>Actinomadura</taxon>
    </lineage>
</organism>
<evidence type="ECO:0000313" key="3">
    <source>
        <dbReference type="EMBL" id="MUN42272.1"/>
    </source>
</evidence>
<feature type="transmembrane region" description="Helical" evidence="1">
    <location>
        <begin position="69"/>
        <end position="88"/>
    </location>
</feature>
<dbReference type="RefSeq" id="WP_156221788.1">
    <property type="nucleotide sequence ID" value="NZ_WOFH01000019.1"/>
</dbReference>
<dbReference type="InterPro" id="IPR036465">
    <property type="entry name" value="vWFA_dom_sf"/>
</dbReference>
<dbReference type="SUPFAM" id="SSF53300">
    <property type="entry name" value="vWA-like"/>
    <property type="match status" value="1"/>
</dbReference>
<keyword evidence="1" id="KW-1133">Transmembrane helix</keyword>
<sequence>MANPLRNWVQLLGVAAPVAGGLAAADQPRRFPFYLAGVFCLVYVVAWWLEDTDRLGHLKKRMSWTVVKCGGAALGGAAVVAAGWIVVLQARSFGAEGCEPPPDVRVMAAPENMALAQAEAARFVQAESDADGCLAVRVTVFEAPPPGNVLGGVFKDMGILTELPRPDVWLPATSASVEEVVRNLAPEARLTWGGRYAGPASPLVLVLSEPDAGELGLTGSESLTWRRLAEKVRGTRLLMPSPQTTETGLVGLAALLSGDTSDAFQQRRRVLAGQVEAGGAAADDPGEVLCRLRTARDGGPATAAIVPLDTVKGDRPGTRCDAPGAEARQLVTVQPEGGAMAVDRPVVQVRWQDGDPDGITFAERFGDWLARSLPRGAAPAARPRFGLDDLRNARALMTNAWKPRSVGFMLDLSRTMNTPVNGGTLLTDARNTVYRTLGWLGPNDRVGLWRFPDGPGGREPRRLVPMAPANDPAKTRIERWLAQAHEADAETTPLYHAIAGAARHAAGEAADRRARGHRDGRQALVVLTDGVDDDPGHGDRATRAELQDALKGADAPDVYVLALTGAGCPKELADLRRAEQRFHCLPANADGDPLFDALFGSS</sequence>
<gene>
    <name evidence="3" type="ORF">GNZ18_37650</name>
</gene>
<evidence type="ECO:0000313" key="4">
    <source>
        <dbReference type="Proteomes" id="UP000432015"/>
    </source>
</evidence>
<keyword evidence="1" id="KW-0812">Transmembrane</keyword>
<dbReference type="EMBL" id="WOFH01000019">
    <property type="protein sequence ID" value="MUN42272.1"/>
    <property type="molecule type" value="Genomic_DNA"/>
</dbReference>
<evidence type="ECO:0000256" key="1">
    <source>
        <dbReference type="SAM" id="Phobius"/>
    </source>
</evidence>
<dbReference type="AlphaFoldDB" id="A0A7K1LCX4"/>
<evidence type="ECO:0000259" key="2">
    <source>
        <dbReference type="PROSITE" id="PS50234"/>
    </source>
</evidence>
<protein>
    <recommendedName>
        <fullName evidence="2">VWFA domain-containing protein</fullName>
    </recommendedName>
</protein>
<dbReference type="PROSITE" id="PS50234">
    <property type="entry name" value="VWFA"/>
    <property type="match status" value="1"/>
</dbReference>
<keyword evidence="4" id="KW-1185">Reference proteome</keyword>
<keyword evidence="1" id="KW-0472">Membrane</keyword>